<sequence length="66" mass="7374">MQAVHPLPQPRLIGLSEDFDKFVQKWPVYFKRREKAAEDNPLPAVSPSLEGQSALQNRLSGFAGPI</sequence>
<keyword evidence="2" id="KW-1185">Reference proteome</keyword>
<evidence type="ECO:0000313" key="1">
    <source>
        <dbReference type="EMBL" id="ORX70762.1"/>
    </source>
</evidence>
<proteinExistence type="predicted"/>
<gene>
    <name evidence="1" type="ORF">DL89DRAFT_266900</name>
</gene>
<accession>A0A1Y1WBE1</accession>
<comment type="caution">
    <text evidence="1">The sequence shown here is derived from an EMBL/GenBank/DDBJ whole genome shotgun (WGS) entry which is preliminary data.</text>
</comment>
<organism evidence="1 2">
    <name type="scientific">Linderina pennispora</name>
    <dbReference type="NCBI Taxonomy" id="61395"/>
    <lineage>
        <taxon>Eukaryota</taxon>
        <taxon>Fungi</taxon>
        <taxon>Fungi incertae sedis</taxon>
        <taxon>Zoopagomycota</taxon>
        <taxon>Kickxellomycotina</taxon>
        <taxon>Kickxellomycetes</taxon>
        <taxon>Kickxellales</taxon>
        <taxon>Kickxellaceae</taxon>
        <taxon>Linderina</taxon>
    </lineage>
</organism>
<name>A0A1Y1WBE1_9FUNG</name>
<reference evidence="1 2" key="1">
    <citation type="submission" date="2016-07" db="EMBL/GenBank/DDBJ databases">
        <title>Pervasive Adenine N6-methylation of Active Genes in Fungi.</title>
        <authorList>
            <consortium name="DOE Joint Genome Institute"/>
            <person name="Mondo S.J."/>
            <person name="Dannebaum R.O."/>
            <person name="Kuo R.C."/>
            <person name="Labutti K."/>
            <person name="Haridas S."/>
            <person name="Kuo A."/>
            <person name="Salamov A."/>
            <person name="Ahrendt S.R."/>
            <person name="Lipzen A."/>
            <person name="Sullivan W."/>
            <person name="Andreopoulos W.B."/>
            <person name="Clum A."/>
            <person name="Lindquist E."/>
            <person name="Daum C."/>
            <person name="Ramamoorthy G.K."/>
            <person name="Gryganskyi A."/>
            <person name="Culley D."/>
            <person name="Magnuson J.K."/>
            <person name="James T.Y."/>
            <person name="O'Malley M.A."/>
            <person name="Stajich J.E."/>
            <person name="Spatafora J.W."/>
            <person name="Visel A."/>
            <person name="Grigoriev I.V."/>
        </authorList>
    </citation>
    <scope>NUCLEOTIDE SEQUENCE [LARGE SCALE GENOMIC DNA]</scope>
    <source>
        <strain evidence="1 2">ATCC 12442</strain>
    </source>
</reference>
<dbReference type="EMBL" id="MCFD01000005">
    <property type="protein sequence ID" value="ORX70762.1"/>
    <property type="molecule type" value="Genomic_DNA"/>
</dbReference>
<protein>
    <submittedName>
        <fullName evidence="1">Uncharacterized protein</fullName>
    </submittedName>
</protein>
<evidence type="ECO:0000313" key="2">
    <source>
        <dbReference type="Proteomes" id="UP000193922"/>
    </source>
</evidence>
<dbReference type="RefSeq" id="XP_040744341.1">
    <property type="nucleotide sequence ID" value="XM_040887291.1"/>
</dbReference>
<dbReference type="Proteomes" id="UP000193922">
    <property type="component" value="Unassembled WGS sequence"/>
</dbReference>
<dbReference type="GeneID" id="63803939"/>
<dbReference type="AlphaFoldDB" id="A0A1Y1WBE1"/>